<protein>
    <recommendedName>
        <fullName evidence="4">Integral membrane protein</fullName>
    </recommendedName>
</protein>
<keyword evidence="1" id="KW-1133">Transmembrane helix</keyword>
<keyword evidence="3" id="KW-1185">Reference proteome</keyword>
<evidence type="ECO:0000313" key="2">
    <source>
        <dbReference type="EMBL" id="ADV66794.1"/>
    </source>
</evidence>
<evidence type="ECO:0000313" key="3">
    <source>
        <dbReference type="Proteomes" id="UP000008635"/>
    </source>
</evidence>
<accession>E8U6V5</accession>
<dbReference type="KEGG" id="dmr:Deima_1142"/>
<keyword evidence="1" id="KW-0472">Membrane</keyword>
<evidence type="ECO:0000256" key="1">
    <source>
        <dbReference type="SAM" id="Phobius"/>
    </source>
</evidence>
<dbReference type="HOGENOM" id="CLU_142194_1_0_0"/>
<feature type="transmembrane region" description="Helical" evidence="1">
    <location>
        <begin position="54"/>
        <end position="72"/>
    </location>
</feature>
<name>E8U6V5_DEIML</name>
<evidence type="ECO:0008006" key="4">
    <source>
        <dbReference type="Google" id="ProtNLM"/>
    </source>
</evidence>
<organism evidence="2 3">
    <name type="scientific">Deinococcus maricopensis (strain DSM 21211 / LMG 22137 / NRRL B-23946 / LB-34)</name>
    <dbReference type="NCBI Taxonomy" id="709986"/>
    <lineage>
        <taxon>Bacteria</taxon>
        <taxon>Thermotogati</taxon>
        <taxon>Deinococcota</taxon>
        <taxon>Deinococci</taxon>
        <taxon>Deinococcales</taxon>
        <taxon>Deinococcaceae</taxon>
        <taxon>Deinococcus</taxon>
    </lineage>
</organism>
<dbReference type="Proteomes" id="UP000008635">
    <property type="component" value="Chromosome"/>
</dbReference>
<reference evidence="3" key="2">
    <citation type="submission" date="2011-01" db="EMBL/GenBank/DDBJ databases">
        <title>The complete genome of Deinococcus maricopensis DSM 21211.</title>
        <authorList>
            <consortium name="US DOE Joint Genome Institute (JGI-PGF)"/>
            <person name="Lucas S."/>
            <person name="Copeland A."/>
            <person name="Lapidus A."/>
            <person name="Goodwin L."/>
            <person name="Pitluck S."/>
            <person name="Kyrpides N."/>
            <person name="Mavromatis K."/>
            <person name="Pagani I."/>
            <person name="Ivanova N."/>
            <person name="Ovchinnikova G."/>
            <person name="Zeytun A."/>
            <person name="Detter J.C."/>
            <person name="Han C."/>
            <person name="Land M."/>
            <person name="Hauser L."/>
            <person name="Markowitz V."/>
            <person name="Cheng J.-F."/>
            <person name="Hugenholtz P."/>
            <person name="Woyke T."/>
            <person name="Wu D."/>
            <person name="Pukall R."/>
            <person name="Gehrich-Schroeter G."/>
            <person name="Brambilla E."/>
            <person name="Klenk H.-P."/>
            <person name="Eisen J.A."/>
        </authorList>
    </citation>
    <scope>NUCLEOTIDE SEQUENCE [LARGE SCALE GENOMIC DNA]</scope>
    <source>
        <strain evidence="3">DSM 21211 / LMG 22137 / NRRL B-23946 / LB-34</strain>
    </source>
</reference>
<feature type="transmembrane region" description="Helical" evidence="1">
    <location>
        <begin position="114"/>
        <end position="133"/>
    </location>
</feature>
<sequence precursor="true">MLGFAHMQSTMAVLFAVTITFAVLFQLALAAGAPWGAYAMGGAHPGRFPAPLRVAALFQAALLSAMAGVVLARAGVGLPAWASGAPWLIWCVVAFSALSLGLNLITPSAVERRIWAPVALVLLASSVVVALGAR</sequence>
<proteinExistence type="predicted"/>
<dbReference type="AlphaFoldDB" id="E8U6V5"/>
<dbReference type="EMBL" id="CP002454">
    <property type="protein sequence ID" value="ADV66794.1"/>
    <property type="molecule type" value="Genomic_DNA"/>
</dbReference>
<reference evidence="2 3" key="1">
    <citation type="journal article" date="2011" name="Stand. Genomic Sci.">
        <title>Complete genome sequence of Deinococcus maricopensis type strain (LB-34).</title>
        <authorList>
            <person name="Pukall R."/>
            <person name="Zeytun A."/>
            <person name="Lucas S."/>
            <person name="Lapidus A."/>
            <person name="Hammon N."/>
            <person name="Deshpande S."/>
            <person name="Nolan M."/>
            <person name="Cheng J.F."/>
            <person name="Pitluck S."/>
            <person name="Liolios K."/>
            <person name="Pagani I."/>
            <person name="Mikhailova N."/>
            <person name="Ivanova N."/>
            <person name="Mavromatis K."/>
            <person name="Pati A."/>
            <person name="Tapia R."/>
            <person name="Han C."/>
            <person name="Goodwin L."/>
            <person name="Chen A."/>
            <person name="Palaniappan K."/>
            <person name="Land M."/>
            <person name="Hauser L."/>
            <person name="Chang Y.J."/>
            <person name="Jeffries C.D."/>
            <person name="Brambilla E.M."/>
            <person name="Rohde M."/>
            <person name="Goker M."/>
            <person name="Detter J.C."/>
            <person name="Woyke T."/>
            <person name="Bristow J."/>
            <person name="Eisen J.A."/>
            <person name="Markowitz V."/>
            <person name="Hugenholtz P."/>
            <person name="Kyrpides N.C."/>
            <person name="Klenk H.P."/>
        </authorList>
    </citation>
    <scope>NUCLEOTIDE SEQUENCE [LARGE SCALE GENOMIC DNA]</scope>
    <source>
        <strain evidence="3">DSM 21211 / LMG 22137 / NRRL B-23946 / LB-34</strain>
    </source>
</reference>
<keyword evidence="1" id="KW-0812">Transmembrane</keyword>
<feature type="transmembrane region" description="Helical" evidence="1">
    <location>
        <begin position="84"/>
        <end position="102"/>
    </location>
</feature>
<dbReference type="eggNOG" id="ENOG50337ZU">
    <property type="taxonomic scope" value="Bacteria"/>
</dbReference>
<gene>
    <name evidence="2" type="ordered locus">Deima_1142</name>
</gene>